<dbReference type="AlphaFoldDB" id="B4VML5"/>
<dbReference type="HOGENOM" id="CLU_3134459_0_0_3"/>
<dbReference type="Proteomes" id="UP000003835">
    <property type="component" value="Unassembled WGS sequence"/>
</dbReference>
<evidence type="ECO:0000313" key="1">
    <source>
        <dbReference type="EMBL" id="EDX76750.1"/>
    </source>
</evidence>
<dbReference type="EMBL" id="DS989845">
    <property type="protein sequence ID" value="EDX76750.1"/>
    <property type="molecule type" value="Genomic_DNA"/>
</dbReference>
<sequence length="49" mass="5285">MRVGFRSSTQPTGVAHLNGLIGIVGAHRRAPGLTLRLRSGLTVKFIPQF</sequence>
<reference evidence="1 2" key="1">
    <citation type="submission" date="2008-07" db="EMBL/GenBank/DDBJ databases">
        <authorList>
            <person name="Tandeau de Marsac N."/>
            <person name="Ferriera S."/>
            <person name="Johnson J."/>
            <person name="Kravitz S."/>
            <person name="Beeson K."/>
            <person name="Sutton G."/>
            <person name="Rogers Y.-H."/>
            <person name="Friedman R."/>
            <person name="Frazier M."/>
            <person name="Venter J.C."/>
        </authorList>
    </citation>
    <scope>NUCLEOTIDE SEQUENCE [LARGE SCALE GENOMIC DNA]</scope>
    <source>
        <strain evidence="1 2">PCC 7420</strain>
    </source>
</reference>
<protein>
    <submittedName>
        <fullName evidence="1">Uncharacterized protein</fullName>
    </submittedName>
</protein>
<proteinExistence type="predicted"/>
<organism evidence="1 2">
    <name type="scientific">Coleofasciculus chthonoplastes PCC 7420</name>
    <dbReference type="NCBI Taxonomy" id="118168"/>
    <lineage>
        <taxon>Bacteria</taxon>
        <taxon>Bacillati</taxon>
        <taxon>Cyanobacteriota</taxon>
        <taxon>Cyanophyceae</taxon>
        <taxon>Coleofasciculales</taxon>
        <taxon>Coleofasciculaceae</taxon>
        <taxon>Coleofasciculus</taxon>
    </lineage>
</organism>
<keyword evidence="2" id="KW-1185">Reference proteome</keyword>
<gene>
    <name evidence="1" type="ORF">MC7420_1753</name>
</gene>
<name>B4VML5_9CYAN</name>
<evidence type="ECO:0000313" key="2">
    <source>
        <dbReference type="Proteomes" id="UP000003835"/>
    </source>
</evidence>
<accession>B4VML5</accession>